<dbReference type="GO" id="GO:0000976">
    <property type="term" value="F:transcription cis-regulatory region binding"/>
    <property type="evidence" value="ECO:0007669"/>
    <property type="project" value="TreeGrafter"/>
</dbReference>
<evidence type="ECO:0000256" key="8">
    <source>
        <dbReference type="PIRSR" id="PIRSR602481-2"/>
    </source>
</evidence>
<dbReference type="Pfam" id="PF01475">
    <property type="entry name" value="FUR"/>
    <property type="match status" value="1"/>
</dbReference>
<evidence type="ECO:0000256" key="4">
    <source>
        <dbReference type="ARBA" id="ARBA00023015"/>
    </source>
</evidence>
<dbReference type="GO" id="GO:1900376">
    <property type="term" value="P:regulation of secondary metabolite biosynthetic process"/>
    <property type="evidence" value="ECO:0007669"/>
    <property type="project" value="TreeGrafter"/>
</dbReference>
<keyword evidence="7" id="KW-0479">Metal-binding</keyword>
<dbReference type="InterPro" id="IPR036390">
    <property type="entry name" value="WH_DNA-bd_sf"/>
</dbReference>
<dbReference type="OrthoDB" id="8659436at2"/>
<dbReference type="GO" id="GO:0008270">
    <property type="term" value="F:zinc ion binding"/>
    <property type="evidence" value="ECO:0007669"/>
    <property type="project" value="TreeGrafter"/>
</dbReference>
<evidence type="ECO:0000256" key="2">
    <source>
        <dbReference type="ARBA" id="ARBA00022491"/>
    </source>
</evidence>
<proteinExistence type="inferred from homology"/>
<comment type="cofactor">
    <cofactor evidence="7">
        <name>Zn(2+)</name>
        <dbReference type="ChEBI" id="CHEBI:29105"/>
    </cofactor>
    <text evidence="7">Binds 1 zinc ion per subunit.</text>
</comment>
<keyword evidence="2" id="KW-0678">Repressor</keyword>
<protein>
    <submittedName>
        <fullName evidence="9">Transcriptional repressor</fullName>
    </submittedName>
</protein>
<reference evidence="9 10" key="1">
    <citation type="journal article" date="2019" name="Front. Microbiol.">
        <title>Thermoanaerosceptrum fracticalcis gen. nov. sp. nov., a Novel Fumarate-Fermenting Microorganism From a Deep Fractured Carbonate Aquifer of the US Great Basin.</title>
        <authorList>
            <person name="Hamilton-Brehm S.D."/>
            <person name="Stewart L.E."/>
            <person name="Zavarin M."/>
            <person name="Caldwell M."/>
            <person name="Lawson P.A."/>
            <person name="Onstott T.C."/>
            <person name="Grzymski J."/>
            <person name="Neveux I."/>
            <person name="Lollar B.S."/>
            <person name="Russell C.E."/>
            <person name="Moser D.P."/>
        </authorList>
    </citation>
    <scope>NUCLEOTIDE SEQUENCE [LARGE SCALE GENOMIC DNA]</scope>
    <source>
        <strain evidence="9 10">DRI-13</strain>
    </source>
</reference>
<sequence length="150" mass="17488">MPAKIEFIYDTIKDKGFKLTPARKIIISVFCSSEDKFLNAAEIYDQVRSRNPKINFSTVYRNLEILVESRLIEKLNFADGAKFKLRGPESHLHHMICKSCHKTERLPYCPLGELEKTLRESTDFLPTEHRIEIYGYCKECRKNSGVEQDN</sequence>
<feature type="binding site" evidence="7">
    <location>
        <position position="97"/>
    </location>
    <ligand>
        <name>Zn(2+)</name>
        <dbReference type="ChEBI" id="CHEBI:29105"/>
    </ligand>
</feature>
<dbReference type="InterPro" id="IPR043135">
    <property type="entry name" value="Fur_C"/>
</dbReference>
<dbReference type="Gene3D" id="3.30.1490.190">
    <property type="match status" value="1"/>
</dbReference>
<keyword evidence="3 7" id="KW-0862">Zinc</keyword>
<dbReference type="InterPro" id="IPR036388">
    <property type="entry name" value="WH-like_DNA-bd_sf"/>
</dbReference>
<comment type="cofactor">
    <cofactor evidence="8">
        <name>Mn(2+)</name>
        <dbReference type="ChEBI" id="CHEBI:29035"/>
    </cofactor>
    <cofactor evidence="8">
        <name>Fe(2+)</name>
        <dbReference type="ChEBI" id="CHEBI:29033"/>
    </cofactor>
    <text evidence="8">Binds 1 Mn(2+) or Fe(2+) ion per subunit.</text>
</comment>
<keyword evidence="5" id="KW-0238">DNA-binding</keyword>
<evidence type="ECO:0000256" key="6">
    <source>
        <dbReference type="ARBA" id="ARBA00023163"/>
    </source>
</evidence>
<dbReference type="SUPFAM" id="SSF46785">
    <property type="entry name" value="Winged helix' DNA-binding domain"/>
    <property type="match status" value="1"/>
</dbReference>
<dbReference type="InterPro" id="IPR002481">
    <property type="entry name" value="FUR"/>
</dbReference>
<feature type="binding site" evidence="7">
    <location>
        <position position="140"/>
    </location>
    <ligand>
        <name>Zn(2+)</name>
        <dbReference type="ChEBI" id="CHEBI:29105"/>
    </ligand>
</feature>
<dbReference type="RefSeq" id="WP_034422190.1">
    <property type="nucleotide sequence ID" value="NZ_CP045798.1"/>
</dbReference>
<organism evidence="9 10">
    <name type="scientific">Thermanaerosceptrum fracticalcis</name>
    <dbReference type="NCBI Taxonomy" id="1712410"/>
    <lineage>
        <taxon>Bacteria</taxon>
        <taxon>Bacillati</taxon>
        <taxon>Bacillota</taxon>
        <taxon>Clostridia</taxon>
        <taxon>Eubacteriales</taxon>
        <taxon>Peptococcaceae</taxon>
        <taxon>Thermanaerosceptrum</taxon>
    </lineage>
</organism>
<dbReference type="CDD" id="cd07153">
    <property type="entry name" value="Fur_like"/>
    <property type="match status" value="1"/>
</dbReference>
<dbReference type="GO" id="GO:0045892">
    <property type="term" value="P:negative regulation of DNA-templated transcription"/>
    <property type="evidence" value="ECO:0007669"/>
    <property type="project" value="TreeGrafter"/>
</dbReference>
<dbReference type="GO" id="GO:0003700">
    <property type="term" value="F:DNA-binding transcription factor activity"/>
    <property type="evidence" value="ECO:0007669"/>
    <property type="project" value="InterPro"/>
</dbReference>
<keyword evidence="10" id="KW-1185">Reference proteome</keyword>
<dbReference type="Proteomes" id="UP000515847">
    <property type="component" value="Chromosome"/>
</dbReference>
<evidence type="ECO:0000313" key="10">
    <source>
        <dbReference type="Proteomes" id="UP000515847"/>
    </source>
</evidence>
<evidence type="ECO:0000256" key="3">
    <source>
        <dbReference type="ARBA" id="ARBA00022833"/>
    </source>
</evidence>
<evidence type="ECO:0000256" key="5">
    <source>
        <dbReference type="ARBA" id="ARBA00023125"/>
    </source>
</evidence>
<accession>A0A7G6E2Z2</accession>
<comment type="similarity">
    <text evidence="1">Belongs to the Fur family.</text>
</comment>
<dbReference type="AlphaFoldDB" id="A0A7G6E2Z2"/>
<keyword evidence="8" id="KW-0408">Iron</keyword>
<name>A0A7G6E2Z2_THEFR</name>
<evidence type="ECO:0000256" key="1">
    <source>
        <dbReference type="ARBA" id="ARBA00007957"/>
    </source>
</evidence>
<keyword evidence="4" id="KW-0805">Transcription regulation</keyword>
<dbReference type="Gene3D" id="1.10.10.10">
    <property type="entry name" value="Winged helix-like DNA-binding domain superfamily/Winged helix DNA-binding domain"/>
    <property type="match status" value="1"/>
</dbReference>
<gene>
    <name evidence="9" type="ORF">BR63_09045</name>
</gene>
<evidence type="ECO:0000256" key="7">
    <source>
        <dbReference type="PIRSR" id="PIRSR602481-1"/>
    </source>
</evidence>
<feature type="binding site" evidence="7">
    <location>
        <position position="100"/>
    </location>
    <ligand>
        <name>Zn(2+)</name>
        <dbReference type="ChEBI" id="CHEBI:29105"/>
    </ligand>
</feature>
<keyword evidence="6" id="KW-0804">Transcription</keyword>
<feature type="binding site" evidence="7">
    <location>
        <position position="137"/>
    </location>
    <ligand>
        <name>Zn(2+)</name>
        <dbReference type="ChEBI" id="CHEBI:29105"/>
    </ligand>
</feature>
<dbReference type="PANTHER" id="PTHR33202:SF7">
    <property type="entry name" value="FERRIC UPTAKE REGULATION PROTEIN"/>
    <property type="match status" value="1"/>
</dbReference>
<evidence type="ECO:0000313" key="9">
    <source>
        <dbReference type="EMBL" id="QNB46446.1"/>
    </source>
</evidence>
<dbReference type="PANTHER" id="PTHR33202">
    <property type="entry name" value="ZINC UPTAKE REGULATION PROTEIN"/>
    <property type="match status" value="1"/>
</dbReference>
<dbReference type="EMBL" id="CP045798">
    <property type="protein sequence ID" value="QNB46446.1"/>
    <property type="molecule type" value="Genomic_DNA"/>
</dbReference>
<dbReference type="KEGG" id="tfr:BR63_09045"/>
<feature type="binding site" evidence="8">
    <location>
        <position position="129"/>
    </location>
    <ligand>
        <name>Fe cation</name>
        <dbReference type="ChEBI" id="CHEBI:24875"/>
    </ligand>
</feature>